<proteinExistence type="predicted"/>
<reference evidence="3" key="1">
    <citation type="submission" date="2011-12" db="EMBL/GenBank/DDBJ databases">
        <title>Complete genome sequence of Streptomyces cattleya strain DSM 46488.</title>
        <authorList>
            <person name="Ou H.-Y."/>
            <person name="Li P."/>
            <person name="Zhao C."/>
            <person name="O'Hagan D."/>
            <person name="Deng Z."/>
        </authorList>
    </citation>
    <scope>NUCLEOTIDE SEQUENCE [LARGE SCALE GENOMIC DNA]</scope>
    <source>
        <strain evidence="3">ATCC 35852 / DSM 46488 / JCM 4925 / NBRC 14057 / NRRL 8057</strain>
        <plasmid evidence="3">Plasmid pSCATT</plasmid>
    </source>
</reference>
<keyword evidence="3" id="KW-1185">Reference proteome</keyword>
<evidence type="ECO:0000313" key="2">
    <source>
        <dbReference type="EMBL" id="AEW98262.1"/>
    </source>
</evidence>
<dbReference type="KEGG" id="scy:SCATT_p00690"/>
<dbReference type="AlphaFoldDB" id="F8JN16"/>
<dbReference type="EMBL" id="CP003229">
    <property type="protein sequence ID" value="AEW98262.1"/>
    <property type="molecule type" value="Genomic_DNA"/>
</dbReference>
<keyword evidence="2" id="KW-0614">Plasmid</keyword>
<dbReference type="RefSeq" id="WP_014152098.1">
    <property type="nucleotide sequence ID" value="NC_016113.1"/>
</dbReference>
<organism evidence="2 3">
    <name type="scientific">Streptantibioticus cattleyicolor (strain ATCC 35852 / DSM 46488 / JCM 4925 / NBRC 14057 / NRRL 8057)</name>
    <name type="common">Streptomyces cattleya</name>
    <dbReference type="NCBI Taxonomy" id="1003195"/>
    <lineage>
        <taxon>Bacteria</taxon>
        <taxon>Bacillati</taxon>
        <taxon>Actinomycetota</taxon>
        <taxon>Actinomycetes</taxon>
        <taxon>Kitasatosporales</taxon>
        <taxon>Streptomycetaceae</taxon>
        <taxon>Streptantibioticus</taxon>
    </lineage>
</organism>
<dbReference type="HOGENOM" id="CLU_2208500_0_0_11"/>
<evidence type="ECO:0000256" key="1">
    <source>
        <dbReference type="SAM" id="Phobius"/>
    </source>
</evidence>
<dbReference type="KEGG" id="sct:SCAT_p1651"/>
<feature type="transmembrane region" description="Helical" evidence="1">
    <location>
        <begin position="30"/>
        <end position="50"/>
    </location>
</feature>
<feature type="transmembrane region" description="Helical" evidence="1">
    <location>
        <begin position="56"/>
        <end position="74"/>
    </location>
</feature>
<sequence length="107" mass="11395">MTELARTRGFGDRVRSFTPRRAKPDRAGGVGCLLVIVLAPVGVVLAVPFAPWTPGMHVAGYVLTFVALVLLTVVSSRDNRARVLHGDLHVYRGGLVMRSAAAPDAGF</sequence>
<name>F8JN16_STREN</name>
<keyword evidence="1" id="KW-1133">Transmembrane helix</keyword>
<keyword evidence="1" id="KW-0472">Membrane</keyword>
<dbReference type="Proteomes" id="UP000007842">
    <property type="component" value="Plasmid pSCATT"/>
</dbReference>
<gene>
    <name evidence="2" type="ordered locus">SCATT_p00690</name>
</gene>
<protein>
    <submittedName>
        <fullName evidence="2">Uncharacterized protein</fullName>
    </submittedName>
</protein>
<accession>F8JN16</accession>
<evidence type="ECO:0000313" key="3">
    <source>
        <dbReference type="Proteomes" id="UP000007842"/>
    </source>
</evidence>
<accession>G8XDZ9</accession>
<keyword evidence="1" id="KW-0812">Transmembrane</keyword>
<dbReference type="PATRIC" id="fig|1003195.11.peg.1602"/>
<geneLocation type="plasmid" evidence="2 3">
    <name>pSCATT</name>
</geneLocation>